<dbReference type="Gene3D" id="2.60.120.650">
    <property type="entry name" value="Cupin"/>
    <property type="match status" value="1"/>
</dbReference>
<protein>
    <recommendedName>
        <fullName evidence="1">JmjC domain-containing protein</fullName>
    </recommendedName>
</protein>
<evidence type="ECO:0000313" key="3">
    <source>
        <dbReference type="Proteomes" id="UP001159427"/>
    </source>
</evidence>
<dbReference type="Pfam" id="PF13621">
    <property type="entry name" value="Cupin_8"/>
    <property type="match status" value="1"/>
</dbReference>
<evidence type="ECO:0000313" key="2">
    <source>
        <dbReference type="EMBL" id="CAH3197593.1"/>
    </source>
</evidence>
<dbReference type="SUPFAM" id="SSF51197">
    <property type="entry name" value="Clavaminate synthase-like"/>
    <property type="match status" value="1"/>
</dbReference>
<keyword evidence="3" id="KW-1185">Reference proteome</keyword>
<proteinExistence type="predicted"/>
<dbReference type="PROSITE" id="PS51184">
    <property type="entry name" value="JMJC"/>
    <property type="match status" value="1"/>
</dbReference>
<gene>
    <name evidence="2" type="ORF">PEVE_00035082</name>
</gene>
<dbReference type="Proteomes" id="UP001159427">
    <property type="component" value="Unassembled WGS sequence"/>
</dbReference>
<organism evidence="2 3">
    <name type="scientific">Porites evermanni</name>
    <dbReference type="NCBI Taxonomy" id="104178"/>
    <lineage>
        <taxon>Eukaryota</taxon>
        <taxon>Metazoa</taxon>
        <taxon>Cnidaria</taxon>
        <taxon>Anthozoa</taxon>
        <taxon>Hexacorallia</taxon>
        <taxon>Scleractinia</taxon>
        <taxon>Fungiina</taxon>
        <taxon>Poritidae</taxon>
        <taxon>Porites</taxon>
    </lineage>
</organism>
<name>A0ABN8T223_9CNID</name>
<dbReference type="EMBL" id="CALNXI010005392">
    <property type="protein sequence ID" value="CAH3197593.1"/>
    <property type="molecule type" value="Genomic_DNA"/>
</dbReference>
<dbReference type="InterPro" id="IPR003347">
    <property type="entry name" value="JmjC_dom"/>
</dbReference>
<reference evidence="2 3" key="1">
    <citation type="submission" date="2022-05" db="EMBL/GenBank/DDBJ databases">
        <authorList>
            <consortium name="Genoscope - CEA"/>
            <person name="William W."/>
        </authorList>
    </citation>
    <scope>NUCLEOTIDE SEQUENCE [LARGE SCALE GENOMIC DNA]</scope>
</reference>
<dbReference type="PANTHER" id="PTHR12461">
    <property type="entry name" value="HYPOXIA-INDUCIBLE FACTOR 1 ALPHA INHIBITOR-RELATED"/>
    <property type="match status" value="1"/>
</dbReference>
<accession>A0ABN8T223</accession>
<sequence length="327" mass="37945">MSENAKKQVRVYHGVTKSIFDTEISAKREPAILRGLDIGSACSKWSPEYLAQCGGEKTVKIHVCPTGRMDFIHKNFVYKTLPFNQFVERASEDVHGEYFICPEEKYYLRSIGDDPRKDISDIAVQFPKLAQDIKIPKLYPEDRFFSSVFRISSSNGQLWTHYDIMDNLLIQVIGRKRVVLYSPREATKLYLNGDKSEVLDIDNPDLSRFPKFTEVVPYECFMEPGDVLFIPAMWFHNVISLEFGVAVNVFWRHLDPCYYDSKDTYGNKDLVPASRAMQIMDRAIKALEELPEEYRDFYARRIVCKVKEKCYRHDRNSSYTGCSINGE</sequence>
<comment type="caution">
    <text evidence="2">The sequence shown here is derived from an EMBL/GenBank/DDBJ whole genome shotgun (WGS) entry which is preliminary data.</text>
</comment>
<feature type="domain" description="JmjC" evidence="1">
    <location>
        <begin position="124"/>
        <end position="268"/>
    </location>
</feature>
<dbReference type="SMART" id="SM00558">
    <property type="entry name" value="JmjC"/>
    <property type="match status" value="1"/>
</dbReference>
<dbReference type="InterPro" id="IPR041667">
    <property type="entry name" value="Cupin_8"/>
</dbReference>
<dbReference type="Gene3D" id="6.10.140.1470">
    <property type="match status" value="1"/>
</dbReference>
<evidence type="ECO:0000259" key="1">
    <source>
        <dbReference type="PROSITE" id="PS51184"/>
    </source>
</evidence>
<dbReference type="PANTHER" id="PTHR12461:SF104">
    <property type="entry name" value="TRNA WYBUTOSINE-SYNTHESIZING PROTEIN 5"/>
    <property type="match status" value="1"/>
</dbReference>